<dbReference type="EMBL" id="GGEC01014350">
    <property type="protein sequence ID" value="MBW94833.1"/>
    <property type="molecule type" value="Transcribed_RNA"/>
</dbReference>
<proteinExistence type="predicted"/>
<dbReference type="EMBL" id="GGEC01014349">
    <property type="protein sequence ID" value="MBW94832.1"/>
    <property type="molecule type" value="Transcribed_RNA"/>
</dbReference>
<feature type="region of interest" description="Disordered" evidence="1">
    <location>
        <begin position="20"/>
        <end position="40"/>
    </location>
</feature>
<reference evidence="2" key="1">
    <citation type="submission" date="2018-02" db="EMBL/GenBank/DDBJ databases">
        <title>Rhizophora mucronata_Transcriptome.</title>
        <authorList>
            <person name="Meera S.P."/>
            <person name="Sreeshan A."/>
            <person name="Augustine A."/>
        </authorList>
    </citation>
    <scope>NUCLEOTIDE SEQUENCE</scope>
    <source>
        <tissue evidence="2">Leaf</tissue>
    </source>
</reference>
<name>A0A2P2JN08_RHIMU</name>
<organism evidence="2">
    <name type="scientific">Rhizophora mucronata</name>
    <name type="common">Asiatic mangrove</name>
    <dbReference type="NCBI Taxonomy" id="61149"/>
    <lineage>
        <taxon>Eukaryota</taxon>
        <taxon>Viridiplantae</taxon>
        <taxon>Streptophyta</taxon>
        <taxon>Embryophyta</taxon>
        <taxon>Tracheophyta</taxon>
        <taxon>Spermatophyta</taxon>
        <taxon>Magnoliopsida</taxon>
        <taxon>eudicotyledons</taxon>
        <taxon>Gunneridae</taxon>
        <taxon>Pentapetalae</taxon>
        <taxon>rosids</taxon>
        <taxon>fabids</taxon>
        <taxon>Malpighiales</taxon>
        <taxon>Rhizophoraceae</taxon>
        <taxon>Rhizophora</taxon>
    </lineage>
</organism>
<evidence type="ECO:0000313" key="2">
    <source>
        <dbReference type="EMBL" id="MBW94832.1"/>
    </source>
</evidence>
<dbReference type="AlphaFoldDB" id="A0A2P2JN08"/>
<evidence type="ECO:0000256" key="1">
    <source>
        <dbReference type="SAM" id="MobiDB-lite"/>
    </source>
</evidence>
<sequence length="107" mass="12374">MATVSRLVLEKVAEAMTKAKEEQVGRLPRPQCPAMGTTTTTTKTKKVMMGWIRTLDCLMTSRRKFWRSNISLKILTRFLCFDSSFFWFSLNFQFLDPFDLLSGCFAD</sequence>
<protein>
    <submittedName>
        <fullName evidence="3">Putative mediator of RNA polymerase II transcription subunit 26c isoform X1</fullName>
    </submittedName>
</protein>
<accession>A0A2P2JN08</accession>
<evidence type="ECO:0000313" key="3">
    <source>
        <dbReference type="EMBL" id="MBW94833.1"/>
    </source>
</evidence>